<dbReference type="EMBL" id="UASJ01000001">
    <property type="protein sequence ID" value="SQB64816.1"/>
    <property type="molecule type" value="Genomic_DNA"/>
</dbReference>
<dbReference type="Pfam" id="PF11253">
    <property type="entry name" value="DUF3052"/>
    <property type="match status" value="1"/>
</dbReference>
<name>A0A2X2YK78_9ACTO</name>
<dbReference type="Proteomes" id="UP000553981">
    <property type="component" value="Unassembled WGS sequence"/>
</dbReference>
<evidence type="ECO:0000313" key="3">
    <source>
        <dbReference type="Proteomes" id="UP000250245"/>
    </source>
</evidence>
<reference evidence="1 4" key="2">
    <citation type="submission" date="2020-04" db="EMBL/GenBank/DDBJ databases">
        <title>Antimicrobial susceptibility and clonality of vaginal-derived multi-drug resistant Mobiluncus isolates in China.</title>
        <authorList>
            <person name="Zhang X."/>
        </authorList>
    </citation>
    <scope>NUCLEOTIDE SEQUENCE [LARGE SCALE GENOMIC DNA]</scope>
    <source>
        <strain evidence="1 4">19</strain>
    </source>
</reference>
<evidence type="ECO:0000313" key="1">
    <source>
        <dbReference type="EMBL" id="NMW87452.1"/>
    </source>
</evidence>
<dbReference type="Proteomes" id="UP000250245">
    <property type="component" value="Unassembled WGS sequence"/>
</dbReference>
<organism evidence="2 3">
    <name type="scientific">Mobiluncus curtisii</name>
    <dbReference type="NCBI Taxonomy" id="2051"/>
    <lineage>
        <taxon>Bacteria</taxon>
        <taxon>Bacillati</taxon>
        <taxon>Actinomycetota</taxon>
        <taxon>Actinomycetes</taxon>
        <taxon>Actinomycetales</taxon>
        <taxon>Actinomycetaceae</taxon>
        <taxon>Mobiluncus</taxon>
    </lineage>
</organism>
<dbReference type="InterPro" id="IPR021412">
    <property type="entry name" value="DUF3052"/>
</dbReference>
<dbReference type="RefSeq" id="WP_004007061.1">
    <property type="nucleotide sequence ID" value="NZ_CAMYEK010000010.1"/>
</dbReference>
<evidence type="ECO:0000313" key="2">
    <source>
        <dbReference type="EMBL" id="SQB64816.1"/>
    </source>
</evidence>
<dbReference type="EMBL" id="JABCUI010000003">
    <property type="protein sequence ID" value="NMW87452.1"/>
    <property type="molecule type" value="Genomic_DNA"/>
</dbReference>
<sequence>MTNKASAPAEQTQKDRVNKSQLGLGFAKGAIIQEFYYDDDVDEGLRHTIEDFLGNELVDEDYGDVSDGALIWWRAEDGEVDDLADLLVDASGNLDDGGLIWVMSPVSGKPNSVDTQFVEEAAKTAGLRVMSSSHVSPDWLGISLMARGANR</sequence>
<dbReference type="AlphaFoldDB" id="A0A2X2YK78"/>
<gene>
    <name evidence="1" type="ORF">HHJ67_06750</name>
    <name evidence="2" type="ORF">NCTC11820_01170</name>
</gene>
<dbReference type="GeneID" id="55565536"/>
<protein>
    <submittedName>
        <fullName evidence="1">DUF3052 domain-containing protein</fullName>
    </submittedName>
    <submittedName>
        <fullName evidence="2">Protein of uncharacterized function (DUF3052)</fullName>
    </submittedName>
</protein>
<proteinExistence type="predicted"/>
<evidence type="ECO:0000313" key="4">
    <source>
        <dbReference type="Proteomes" id="UP000553981"/>
    </source>
</evidence>
<accession>A0A2X2YK78</accession>
<reference evidence="2 3" key="1">
    <citation type="submission" date="2018-06" db="EMBL/GenBank/DDBJ databases">
        <authorList>
            <consortium name="Pathogen Informatics"/>
            <person name="Doyle S."/>
        </authorList>
    </citation>
    <scope>NUCLEOTIDE SEQUENCE [LARGE SCALE GENOMIC DNA]</scope>
    <source>
        <strain evidence="2 3">NCTC11820</strain>
    </source>
</reference>
<dbReference type="OMA" id="WFREDDG"/>